<evidence type="ECO:0000256" key="1">
    <source>
        <dbReference type="ARBA" id="ARBA00001974"/>
    </source>
</evidence>
<dbReference type="InterPro" id="IPR036188">
    <property type="entry name" value="FAD/NAD-bd_sf"/>
</dbReference>
<keyword evidence="2" id="KW-0285">Flavoprotein</keyword>
<evidence type="ECO:0000313" key="7">
    <source>
        <dbReference type="Proteomes" id="UP000481517"/>
    </source>
</evidence>
<dbReference type="InterPro" id="IPR055178">
    <property type="entry name" value="RsdA/BaiN/AoA(So)-like_dom"/>
</dbReference>
<feature type="domain" description="RsdA/BaiN/AoA(So)-like insert" evidence="5">
    <location>
        <begin position="189"/>
        <end position="339"/>
    </location>
</feature>
<dbReference type="Gene3D" id="3.50.50.60">
    <property type="entry name" value="FAD/NAD(P)-binding domain"/>
    <property type="match status" value="1"/>
</dbReference>
<reference evidence="6 7" key="1">
    <citation type="submission" date="2020-02" db="EMBL/GenBank/DDBJ databases">
        <authorList>
            <person name="Rodrigo-Torres L."/>
            <person name="Arahal R. D."/>
            <person name="Lucena T."/>
        </authorList>
    </citation>
    <scope>NUCLEOTIDE SEQUENCE [LARGE SCALE GENOMIC DNA]</scope>
    <source>
        <strain evidence="6 7">CECT 9734</strain>
    </source>
</reference>
<dbReference type="Gene3D" id="2.40.30.10">
    <property type="entry name" value="Translation factors"/>
    <property type="match status" value="1"/>
</dbReference>
<dbReference type="Gene3D" id="1.10.8.260">
    <property type="entry name" value="HI0933 insert domain-like"/>
    <property type="match status" value="1"/>
</dbReference>
<dbReference type="EMBL" id="CADCXY010000004">
    <property type="protein sequence ID" value="CAB0151455.1"/>
    <property type="molecule type" value="Genomic_DNA"/>
</dbReference>
<dbReference type="RefSeq" id="WP_173920830.1">
    <property type="nucleotide sequence ID" value="NZ_CADCXY010000004.1"/>
</dbReference>
<dbReference type="AlphaFoldDB" id="A0A6S6WS69"/>
<evidence type="ECO:0000313" key="6">
    <source>
        <dbReference type="EMBL" id="CAB0151455.1"/>
    </source>
</evidence>
<dbReference type="SUPFAM" id="SSF160996">
    <property type="entry name" value="HI0933 insert domain-like"/>
    <property type="match status" value="1"/>
</dbReference>
<dbReference type="PANTHER" id="PTHR42887">
    <property type="entry name" value="OS12G0638800 PROTEIN"/>
    <property type="match status" value="1"/>
</dbReference>
<dbReference type="PRINTS" id="PR00411">
    <property type="entry name" value="PNDRDTASEI"/>
</dbReference>
<proteinExistence type="predicted"/>
<evidence type="ECO:0000259" key="4">
    <source>
        <dbReference type="Pfam" id="PF03486"/>
    </source>
</evidence>
<name>A0A6S6WS69_9GAMM</name>
<evidence type="ECO:0000256" key="3">
    <source>
        <dbReference type="ARBA" id="ARBA00022827"/>
    </source>
</evidence>
<dbReference type="InterPro" id="IPR057661">
    <property type="entry name" value="RsdA/BaiN/AoA(So)_Rossmann"/>
</dbReference>
<comment type="cofactor">
    <cofactor evidence="1">
        <name>FAD</name>
        <dbReference type="ChEBI" id="CHEBI:57692"/>
    </cofactor>
</comment>
<accession>A0A6S6WS69</accession>
<dbReference type="PANTHER" id="PTHR42887:SF2">
    <property type="entry name" value="OS12G0638800 PROTEIN"/>
    <property type="match status" value="1"/>
</dbReference>
<protein>
    <submittedName>
        <fullName evidence="6">Ferredoxin--NADP reductase</fullName>
        <ecNumber evidence="6">1.18.1.2</ecNumber>
    </submittedName>
</protein>
<dbReference type="InterPro" id="IPR004792">
    <property type="entry name" value="BaiN-like"/>
</dbReference>
<dbReference type="Proteomes" id="UP000481517">
    <property type="component" value="Unassembled WGS sequence"/>
</dbReference>
<dbReference type="Pfam" id="PF22780">
    <property type="entry name" value="HI0933_like_1st"/>
    <property type="match status" value="1"/>
</dbReference>
<sequence>MSRHYDAIIIGAGAAGLHCAWQAAARGLKVLLLDHAKQAGKKILISGGGRCNFTNMYASPENYLCENPHFCKSALSRYTQWDFIALVEKHGIAYHEKTLGQLFCDDSAKAIVRMLLDECDTFGAKVQLRTEINAVSWHEGSYQVATSQGDYHAPQLVVACGGLSMPKLGATPLGYQLAEQFDHRVLPVRAGLVPFTLHESDKQAYSELSGLALEVNASNDRASFKEALLFTHRGLSGPAMLQLSSYWLPGESFNVDLLPGHDCLAELQQLRSERPKLGLRSVLQQWFPKRFAQTLADQQQWPDKNLADCSNNVLAAVAERLHQWPVKPNGTEGYRTAEVTLGGVDTEQLSSKTMASKHQPGLYFIGEVVDVTGWLGGYNFQWAWASAHACAEALNVSPLEP</sequence>
<evidence type="ECO:0000259" key="5">
    <source>
        <dbReference type="Pfam" id="PF22780"/>
    </source>
</evidence>
<keyword evidence="7" id="KW-1185">Reference proteome</keyword>
<dbReference type="SUPFAM" id="SSF51905">
    <property type="entry name" value="FAD/NAD(P)-binding domain"/>
    <property type="match status" value="1"/>
</dbReference>
<keyword evidence="6" id="KW-0560">Oxidoreductase</keyword>
<organism evidence="6 7">
    <name type="scientific">Pseudidiomarina piscicola</name>
    <dbReference type="NCBI Taxonomy" id="2614830"/>
    <lineage>
        <taxon>Bacteria</taxon>
        <taxon>Pseudomonadati</taxon>
        <taxon>Pseudomonadota</taxon>
        <taxon>Gammaproteobacteria</taxon>
        <taxon>Alteromonadales</taxon>
        <taxon>Idiomarinaceae</taxon>
        <taxon>Pseudidiomarina</taxon>
    </lineage>
</organism>
<keyword evidence="3" id="KW-0274">FAD</keyword>
<dbReference type="Pfam" id="PF03486">
    <property type="entry name" value="HI0933_like"/>
    <property type="match status" value="1"/>
</dbReference>
<dbReference type="InterPro" id="IPR023166">
    <property type="entry name" value="BaiN-like_dom_sf"/>
</dbReference>
<dbReference type="GO" id="GO:0004324">
    <property type="term" value="F:ferredoxin-NADP+ reductase activity"/>
    <property type="evidence" value="ECO:0007669"/>
    <property type="project" value="UniProtKB-EC"/>
</dbReference>
<feature type="domain" description="RsdA/BaiN/AoA(So)-like Rossmann fold-like" evidence="4">
    <location>
        <begin position="6"/>
        <end position="392"/>
    </location>
</feature>
<dbReference type="EC" id="1.18.1.2" evidence="6"/>
<gene>
    <name evidence="6" type="ORF">PSI9734_01842</name>
</gene>
<dbReference type="NCBIfam" id="TIGR00275">
    <property type="entry name" value="aminoacetone oxidase family FAD-binding enzyme"/>
    <property type="match status" value="1"/>
</dbReference>
<evidence type="ECO:0000256" key="2">
    <source>
        <dbReference type="ARBA" id="ARBA00022630"/>
    </source>
</evidence>